<dbReference type="Proteomes" id="UP000199589">
    <property type="component" value="Unassembled WGS sequence"/>
</dbReference>
<proteinExistence type="predicted"/>
<evidence type="ECO:0000256" key="5">
    <source>
        <dbReference type="ARBA" id="ARBA00022679"/>
    </source>
</evidence>
<organism evidence="16 17">
    <name type="scientific">Marinilactibacillus piezotolerans</name>
    <dbReference type="NCBI Taxonomy" id="258723"/>
    <lineage>
        <taxon>Bacteria</taxon>
        <taxon>Bacillati</taxon>
        <taxon>Bacillota</taxon>
        <taxon>Bacilli</taxon>
        <taxon>Lactobacillales</taxon>
        <taxon>Carnobacteriaceae</taxon>
        <taxon>Marinilactibacillus</taxon>
    </lineage>
</organism>
<evidence type="ECO:0000256" key="8">
    <source>
        <dbReference type="ARBA" id="ARBA00022777"/>
    </source>
</evidence>
<keyword evidence="11 13" id="KW-0902">Two-component regulatory system</keyword>
<feature type="domain" description="Histidine kinase" evidence="15">
    <location>
        <begin position="155"/>
        <end position="348"/>
    </location>
</feature>
<evidence type="ECO:0000256" key="11">
    <source>
        <dbReference type="ARBA" id="ARBA00023012"/>
    </source>
</evidence>
<gene>
    <name evidence="16" type="ORF">SAMN04488569_10282</name>
</gene>
<dbReference type="InterPro" id="IPR005467">
    <property type="entry name" value="His_kinase_dom"/>
</dbReference>
<dbReference type="AlphaFoldDB" id="A0A1I3Z2J4"/>
<dbReference type="STRING" id="258723.GCA_900169305_00170"/>
<dbReference type="OrthoDB" id="9795828at2"/>
<comment type="catalytic activity">
    <reaction evidence="1 13">
        <text>ATP + protein L-histidine = ADP + protein N-phospho-L-histidine.</text>
        <dbReference type="EC" id="2.7.13.3"/>
    </reaction>
</comment>
<dbReference type="InterPro" id="IPR011712">
    <property type="entry name" value="Sig_transdc_His_kin_sub3_dim/P"/>
</dbReference>
<accession>A0A1I3Z2J4</accession>
<dbReference type="CDD" id="cd16917">
    <property type="entry name" value="HATPase_UhpB-NarQ-NarX-like"/>
    <property type="match status" value="1"/>
</dbReference>
<keyword evidence="7 13" id="KW-0547">Nucleotide-binding</keyword>
<dbReference type="PIRSF" id="PIRSF037431">
    <property type="entry name" value="STHK_LiaS"/>
    <property type="match status" value="1"/>
</dbReference>
<keyword evidence="8 13" id="KW-0418">Kinase</keyword>
<evidence type="ECO:0000256" key="9">
    <source>
        <dbReference type="ARBA" id="ARBA00022840"/>
    </source>
</evidence>
<evidence type="ECO:0000256" key="12">
    <source>
        <dbReference type="ARBA" id="ARBA00023136"/>
    </source>
</evidence>
<dbReference type="PROSITE" id="PS50109">
    <property type="entry name" value="HIS_KIN"/>
    <property type="match status" value="1"/>
</dbReference>
<comment type="subcellular location">
    <subcellularLocation>
        <location evidence="2 13">Cell membrane</location>
        <topology evidence="2 13">Multi-pass membrane protein</topology>
    </subcellularLocation>
</comment>
<feature type="transmembrane region" description="Helical" evidence="14">
    <location>
        <begin position="46"/>
        <end position="68"/>
    </location>
</feature>
<name>A0A1I3Z2J4_9LACT</name>
<sequence length="352" mass="41031">MRKNATEFSKYFFLFFLLIFVFTLFICFTFTDENWFYMIFEYRFSGFPLIFYLIFFSVFLTIIMLTYMKSFERKKLKKVEEGLKMMSKGHYSASIFLDMYSLDTPLQVNKEIDRQFINLHEKLMRMAEEAISASQRSTQMSNETKIEILEQERHRIARELHDSVSQQLFAASMMLSAVNQQSDQLDEKFKTQLDLIEKIINDSQTEMRALLLHLRPVKLDGKTLKQGIEQLLKELCTKISTDIRFEIENVSLPDGIEDHLFRIVQELLSNVLRHAKAEELEVYLKKVHETVQLRMIDDGVGFDMNSKKSGSYGLENIRERINGIGGNVKIISFPNKGTSIEISIPIIAGGKK</sequence>
<keyword evidence="6 14" id="KW-0812">Transmembrane</keyword>
<evidence type="ECO:0000256" key="3">
    <source>
        <dbReference type="ARBA" id="ARBA00022475"/>
    </source>
</evidence>
<dbReference type="EMBL" id="FOSJ01000028">
    <property type="protein sequence ID" value="SFK38217.1"/>
    <property type="molecule type" value="Genomic_DNA"/>
</dbReference>
<keyword evidence="10 14" id="KW-1133">Transmembrane helix</keyword>
<dbReference type="SMART" id="SM00387">
    <property type="entry name" value="HATPase_c"/>
    <property type="match status" value="1"/>
</dbReference>
<dbReference type="Pfam" id="PF07730">
    <property type="entry name" value="HisKA_3"/>
    <property type="match status" value="1"/>
</dbReference>
<evidence type="ECO:0000256" key="7">
    <source>
        <dbReference type="ARBA" id="ARBA00022741"/>
    </source>
</evidence>
<evidence type="ECO:0000313" key="17">
    <source>
        <dbReference type="Proteomes" id="UP000199589"/>
    </source>
</evidence>
<keyword evidence="5 13" id="KW-0808">Transferase</keyword>
<dbReference type="GO" id="GO:0005524">
    <property type="term" value="F:ATP binding"/>
    <property type="evidence" value="ECO:0007669"/>
    <property type="project" value="UniProtKB-UniRule"/>
</dbReference>
<dbReference type="PANTHER" id="PTHR24421">
    <property type="entry name" value="NITRATE/NITRITE SENSOR PROTEIN NARX-RELATED"/>
    <property type="match status" value="1"/>
</dbReference>
<evidence type="ECO:0000256" key="10">
    <source>
        <dbReference type="ARBA" id="ARBA00022989"/>
    </source>
</evidence>
<dbReference type="InterPro" id="IPR036890">
    <property type="entry name" value="HATPase_C_sf"/>
</dbReference>
<dbReference type="Pfam" id="PF02518">
    <property type="entry name" value="HATPase_c"/>
    <property type="match status" value="1"/>
</dbReference>
<dbReference type="SUPFAM" id="SSF55874">
    <property type="entry name" value="ATPase domain of HSP90 chaperone/DNA topoisomerase II/histidine kinase"/>
    <property type="match status" value="1"/>
</dbReference>
<dbReference type="GO" id="GO:0005886">
    <property type="term" value="C:plasma membrane"/>
    <property type="evidence" value="ECO:0007669"/>
    <property type="project" value="UniProtKB-SubCell"/>
</dbReference>
<dbReference type="GO" id="GO:0000155">
    <property type="term" value="F:phosphorelay sensor kinase activity"/>
    <property type="evidence" value="ECO:0007669"/>
    <property type="project" value="UniProtKB-UniRule"/>
</dbReference>
<dbReference type="EC" id="2.7.13.3" evidence="13"/>
<dbReference type="Gene3D" id="3.30.565.10">
    <property type="entry name" value="Histidine kinase-like ATPase, C-terminal domain"/>
    <property type="match status" value="1"/>
</dbReference>
<dbReference type="InterPro" id="IPR050482">
    <property type="entry name" value="Sensor_HK_TwoCompSys"/>
</dbReference>
<dbReference type="InterPro" id="IPR003594">
    <property type="entry name" value="HATPase_dom"/>
</dbReference>
<evidence type="ECO:0000256" key="6">
    <source>
        <dbReference type="ARBA" id="ARBA00022692"/>
    </source>
</evidence>
<evidence type="ECO:0000256" key="4">
    <source>
        <dbReference type="ARBA" id="ARBA00022553"/>
    </source>
</evidence>
<dbReference type="PANTHER" id="PTHR24421:SF37">
    <property type="entry name" value="SENSOR HISTIDINE KINASE NARS"/>
    <property type="match status" value="1"/>
</dbReference>
<dbReference type="InterPro" id="IPR017202">
    <property type="entry name" value="LiaS/VraS"/>
</dbReference>
<evidence type="ECO:0000259" key="15">
    <source>
        <dbReference type="PROSITE" id="PS50109"/>
    </source>
</evidence>
<evidence type="ECO:0000256" key="14">
    <source>
        <dbReference type="SAM" id="Phobius"/>
    </source>
</evidence>
<evidence type="ECO:0000256" key="13">
    <source>
        <dbReference type="PIRNR" id="PIRNR037431"/>
    </source>
</evidence>
<keyword evidence="9 13" id="KW-0067">ATP-binding</keyword>
<evidence type="ECO:0000256" key="1">
    <source>
        <dbReference type="ARBA" id="ARBA00000085"/>
    </source>
</evidence>
<keyword evidence="4" id="KW-0597">Phosphoprotein</keyword>
<keyword evidence="12 13" id="KW-0472">Membrane</keyword>
<dbReference type="GO" id="GO:0046983">
    <property type="term" value="F:protein dimerization activity"/>
    <property type="evidence" value="ECO:0007669"/>
    <property type="project" value="InterPro"/>
</dbReference>
<feature type="transmembrane region" description="Helical" evidence="14">
    <location>
        <begin position="12"/>
        <end position="31"/>
    </location>
</feature>
<evidence type="ECO:0000256" key="2">
    <source>
        <dbReference type="ARBA" id="ARBA00004651"/>
    </source>
</evidence>
<evidence type="ECO:0000313" key="16">
    <source>
        <dbReference type="EMBL" id="SFK38217.1"/>
    </source>
</evidence>
<dbReference type="Gene3D" id="1.20.5.1930">
    <property type="match status" value="1"/>
</dbReference>
<keyword evidence="3 13" id="KW-1003">Cell membrane</keyword>
<protein>
    <recommendedName>
        <fullName evidence="13">Sensor histidine kinase</fullName>
        <ecNumber evidence="13">2.7.13.3</ecNumber>
    </recommendedName>
</protein>
<keyword evidence="17" id="KW-1185">Reference proteome</keyword>
<reference evidence="17" key="1">
    <citation type="submission" date="2016-10" db="EMBL/GenBank/DDBJ databases">
        <authorList>
            <person name="Varghese N."/>
            <person name="Submissions S."/>
        </authorList>
    </citation>
    <scope>NUCLEOTIDE SEQUENCE [LARGE SCALE GENOMIC DNA]</scope>
    <source>
        <strain evidence="17">DSM 16108</strain>
    </source>
</reference>